<evidence type="ECO:0000313" key="3">
    <source>
        <dbReference type="WBParaSite" id="L893_g27418.t1"/>
    </source>
</evidence>
<accession>A0A1I7ZL92</accession>
<dbReference type="WBParaSite" id="L893_g27418.t1">
    <property type="protein sequence ID" value="L893_g27418.t1"/>
    <property type="gene ID" value="L893_g27418"/>
</dbReference>
<evidence type="ECO:0000256" key="1">
    <source>
        <dbReference type="SAM" id="MobiDB-lite"/>
    </source>
</evidence>
<organism evidence="2 3">
    <name type="scientific">Steinernema glaseri</name>
    <dbReference type="NCBI Taxonomy" id="37863"/>
    <lineage>
        <taxon>Eukaryota</taxon>
        <taxon>Metazoa</taxon>
        <taxon>Ecdysozoa</taxon>
        <taxon>Nematoda</taxon>
        <taxon>Chromadorea</taxon>
        <taxon>Rhabditida</taxon>
        <taxon>Tylenchina</taxon>
        <taxon>Panagrolaimomorpha</taxon>
        <taxon>Strongyloidoidea</taxon>
        <taxon>Steinernematidae</taxon>
        <taxon>Steinernema</taxon>
    </lineage>
</organism>
<protein>
    <submittedName>
        <fullName evidence="3">Uncharacterized protein</fullName>
    </submittedName>
</protein>
<keyword evidence="2" id="KW-1185">Reference proteome</keyword>
<feature type="region of interest" description="Disordered" evidence="1">
    <location>
        <begin position="19"/>
        <end position="81"/>
    </location>
</feature>
<evidence type="ECO:0000313" key="2">
    <source>
        <dbReference type="Proteomes" id="UP000095287"/>
    </source>
</evidence>
<feature type="compositionally biased region" description="Basic and acidic residues" evidence="1">
    <location>
        <begin position="68"/>
        <end position="81"/>
    </location>
</feature>
<sequence>MIRTGGKAASEVHEYSMVTATIDRSSKSVRRSDGASDGKCKHERPLRSTTTHDVRKDAGKRANSHIGGEPEKDGPSTHEAHCAILLRRGRQDTMSRSNGFG</sequence>
<feature type="compositionally biased region" description="Basic and acidic residues" evidence="1">
    <location>
        <begin position="24"/>
        <end position="60"/>
    </location>
</feature>
<name>A0A1I7ZL92_9BILA</name>
<reference evidence="3" key="1">
    <citation type="submission" date="2016-11" db="UniProtKB">
        <authorList>
            <consortium name="WormBaseParasite"/>
        </authorList>
    </citation>
    <scope>IDENTIFICATION</scope>
</reference>
<dbReference type="AlphaFoldDB" id="A0A1I7ZL92"/>
<dbReference type="Proteomes" id="UP000095287">
    <property type="component" value="Unplaced"/>
</dbReference>
<proteinExistence type="predicted"/>